<keyword evidence="13" id="KW-1185">Reference proteome</keyword>
<dbReference type="CDD" id="cd03375">
    <property type="entry name" value="TPP_OGFOR"/>
    <property type="match status" value="1"/>
</dbReference>
<comment type="cofactor">
    <cofactor evidence="3">
        <name>[4Fe-4S] cluster</name>
        <dbReference type="ChEBI" id="CHEBI:49883"/>
    </cofactor>
</comment>
<evidence type="ECO:0000256" key="2">
    <source>
        <dbReference type="ARBA" id="ARBA00001964"/>
    </source>
</evidence>
<dbReference type="InterPro" id="IPR032686">
    <property type="entry name" value="PFO_beta_C"/>
</dbReference>
<dbReference type="InterPro" id="IPR011896">
    <property type="entry name" value="OFOB"/>
</dbReference>
<dbReference type="InterPro" id="IPR029061">
    <property type="entry name" value="THDP-binding"/>
</dbReference>
<feature type="domain" description="Pyruvate ferredoxin oxidoreductase beta subunit C-terminal" evidence="11">
    <location>
        <begin position="199"/>
        <end position="264"/>
    </location>
</feature>
<dbReference type="NCBIfam" id="TIGR02177">
    <property type="entry name" value="PorB_KorB"/>
    <property type="match status" value="1"/>
</dbReference>
<dbReference type="Pfam" id="PF02775">
    <property type="entry name" value="TPP_enzyme_C"/>
    <property type="match status" value="1"/>
</dbReference>
<evidence type="ECO:0000256" key="5">
    <source>
        <dbReference type="ARBA" id="ARBA00022842"/>
    </source>
</evidence>
<keyword evidence="9" id="KW-0786">Thiamine pyrophosphate</keyword>
<keyword evidence="7" id="KW-0408">Iron</keyword>
<evidence type="ECO:0000256" key="1">
    <source>
        <dbReference type="ARBA" id="ARBA00001946"/>
    </source>
</evidence>
<dbReference type="InterPro" id="IPR051457">
    <property type="entry name" value="2-oxoacid:Fd_oxidoreductase"/>
</dbReference>
<evidence type="ECO:0000313" key="12">
    <source>
        <dbReference type="EMBL" id="NYS46803.1"/>
    </source>
</evidence>
<reference evidence="12 13" key="1">
    <citation type="submission" date="2020-07" db="EMBL/GenBank/DDBJ databases">
        <title>MOT database genomes.</title>
        <authorList>
            <person name="Joseph S."/>
            <person name="Aduse-Opoku J."/>
            <person name="Hashim A."/>
            <person name="Wade W."/>
            <person name="Curtis M."/>
        </authorList>
    </citation>
    <scope>NUCLEOTIDE SEQUENCE [LARGE SCALE GENOMIC DNA]</scope>
    <source>
        <strain evidence="12 13">CIP 106318</strain>
    </source>
</reference>
<evidence type="ECO:0000259" key="11">
    <source>
        <dbReference type="Pfam" id="PF12367"/>
    </source>
</evidence>
<name>A0ABX2SXW9_9BACL</name>
<comment type="cofactor">
    <cofactor evidence="2">
        <name>thiamine diphosphate</name>
        <dbReference type="ChEBI" id="CHEBI:58937"/>
    </cofactor>
</comment>
<protein>
    <submittedName>
        <fullName evidence="12">2-oxoacid:ferredoxin oxidoreductase subunit beta</fullName>
    </submittedName>
</protein>
<evidence type="ECO:0000256" key="4">
    <source>
        <dbReference type="ARBA" id="ARBA00022723"/>
    </source>
</evidence>
<evidence type="ECO:0000256" key="7">
    <source>
        <dbReference type="ARBA" id="ARBA00023004"/>
    </source>
</evidence>
<evidence type="ECO:0000256" key="9">
    <source>
        <dbReference type="ARBA" id="ARBA00023052"/>
    </source>
</evidence>
<keyword evidence="4" id="KW-0479">Metal-binding</keyword>
<evidence type="ECO:0000259" key="10">
    <source>
        <dbReference type="Pfam" id="PF02775"/>
    </source>
</evidence>
<dbReference type="Gene3D" id="3.40.50.970">
    <property type="match status" value="1"/>
</dbReference>
<gene>
    <name evidence="12" type="ORF">HZY85_01155</name>
</gene>
<keyword evidence="6" id="KW-0560">Oxidoreductase</keyword>
<keyword evidence="8" id="KW-0411">Iron-sulfur</keyword>
<evidence type="ECO:0000313" key="13">
    <source>
        <dbReference type="Proteomes" id="UP000531840"/>
    </source>
</evidence>
<comment type="cofactor">
    <cofactor evidence="1">
        <name>Mg(2+)</name>
        <dbReference type="ChEBI" id="CHEBI:18420"/>
    </cofactor>
</comment>
<dbReference type="RefSeq" id="WP_179940020.1">
    <property type="nucleotide sequence ID" value="NZ_JACBYF010000002.1"/>
</dbReference>
<dbReference type="Pfam" id="PF12367">
    <property type="entry name" value="PFO_beta_C"/>
    <property type="match status" value="1"/>
</dbReference>
<comment type="caution">
    <text evidence="12">The sequence shown here is derived from an EMBL/GenBank/DDBJ whole genome shotgun (WGS) entry which is preliminary data.</text>
</comment>
<dbReference type="PANTHER" id="PTHR48084:SF4">
    <property type="entry name" value="2-OXOGLUTARATE OXIDOREDUCTASE SUBUNIT KORB"/>
    <property type="match status" value="1"/>
</dbReference>
<accession>A0ABX2SXW9</accession>
<dbReference type="EMBL" id="JACBYF010000002">
    <property type="protein sequence ID" value="NYS46803.1"/>
    <property type="molecule type" value="Genomic_DNA"/>
</dbReference>
<keyword evidence="5" id="KW-0460">Magnesium</keyword>
<sequence>MVSLKDYRNDVKPDWCAGCGDFSVLAALNKAAVSLEISPKDLVVSAGIGCSGKISGYTKAYGVQGLHGRSLPVAQGIKLANHDLKVIAMGGDGDGYAIGIGHAIHAMRRNIDMTYVVMDNQLYALTKSQASPRSDEGFVTTTSLDGAQDSPLFPMELALSSGVTFLGQAFTGNMKQLVNILEEAINHKGFSLVNVFSPCHTYNYKNTPKWFKDNLTNLDEIEGYDNKNKYEAYSVLDKYDNLVTGIIYRDDTKKTFEDNLKGYDQTKQLSNACLELDENLFNSLCDEFR</sequence>
<dbReference type="InterPro" id="IPR011766">
    <property type="entry name" value="TPP_enzyme_TPP-bd"/>
</dbReference>
<evidence type="ECO:0000256" key="6">
    <source>
        <dbReference type="ARBA" id="ARBA00023002"/>
    </source>
</evidence>
<feature type="domain" description="Thiamine pyrophosphate enzyme TPP-binding" evidence="10">
    <location>
        <begin position="55"/>
        <end position="195"/>
    </location>
</feature>
<dbReference type="SUPFAM" id="SSF52518">
    <property type="entry name" value="Thiamin diphosphate-binding fold (THDP-binding)"/>
    <property type="match status" value="1"/>
</dbReference>
<dbReference type="Proteomes" id="UP000531840">
    <property type="component" value="Unassembled WGS sequence"/>
</dbReference>
<proteinExistence type="predicted"/>
<evidence type="ECO:0000256" key="3">
    <source>
        <dbReference type="ARBA" id="ARBA00001966"/>
    </source>
</evidence>
<evidence type="ECO:0000256" key="8">
    <source>
        <dbReference type="ARBA" id="ARBA00023014"/>
    </source>
</evidence>
<dbReference type="PANTHER" id="PTHR48084">
    <property type="entry name" value="2-OXOGLUTARATE OXIDOREDUCTASE SUBUNIT KORB-RELATED"/>
    <property type="match status" value="1"/>
</dbReference>
<organism evidence="12 13">
    <name type="scientific">Gemelliphila palaticanis</name>
    <dbReference type="NCBI Taxonomy" id="81950"/>
    <lineage>
        <taxon>Bacteria</taxon>
        <taxon>Bacillati</taxon>
        <taxon>Bacillota</taxon>
        <taxon>Bacilli</taxon>
        <taxon>Bacillales</taxon>
        <taxon>Gemellaceae</taxon>
        <taxon>Gemelliphila</taxon>
    </lineage>
</organism>